<dbReference type="KEGG" id="vg:80538936"/>
<sequence>MSRYIIQDIKEYAAQGMTPKELRNARVFLVLDSRNPKYRVGKFSAYGWVVECKSKTGDVLVVPITQLFVGVLSDYKLYRDVCPEGSVWEWDDKYQGRDSFIPTKRKLLDMIEAKFTNDNVWGYYDIMTPITPTNRASRSFFDWGISAFNRPGPPKIPIIRSKDPRAVDDVYNHMIAALSKISAEPYIGDTILVLAEMRTFLKDADQRGVLTLSAFVNSFLASWQKMQKTTQFASILTSVYWPSYRPGSVEERLRLWRESPDLQKLLVGKGVIKKKDNAFKNIFKPKRGLTRSERRTKARRKSRLAEIEKATKVEFTEWKVDSDLESQSAKIFDFEEISNVDDLSPEDDKIRVKINKENKGKGPLKSVSPEPVDAGSSDTSEDTIIPVPPSIKVNNRRIHCQTYGCLVCNGEPLPETYEDWLKEKRDIANRFVTREAKKFYGLIPRKKEVGEKVGGWWSKISKWITPSDETHKKSENVFTNFLNKWDYHVRTSGIPVMEEGREPPDALSGVKNFIGFTLLTPILAGKRVYEKQRDRFKRNFKHNKGDKFLTKFYKRTKIIVLSPVFATLGLANSLLSGIGLATMHLYYGCKNSITKFKVKKN</sequence>
<name>A0AAE7AQ97_9VIRU</name>
<keyword evidence="2" id="KW-0472">Membrane</keyword>
<feature type="region of interest" description="Disordered" evidence="1">
    <location>
        <begin position="355"/>
        <end position="384"/>
    </location>
</feature>
<dbReference type="RefSeq" id="YP_010800348.1">
    <property type="nucleotide sequence ID" value="NC_076851.1"/>
</dbReference>
<keyword evidence="4" id="KW-1185">Reference proteome</keyword>
<organism evidence="3 4">
    <name type="scientific">Botrytis cinerea fusarivirus 7</name>
    <dbReference type="NCBI Taxonomy" id="2735923"/>
    <lineage>
        <taxon>Viruses</taxon>
        <taxon>Riboviria</taxon>
        <taxon>Orthornavirae</taxon>
        <taxon>Pisuviricota</taxon>
        <taxon>Duplopiviricetes</taxon>
        <taxon>Durnavirales</taxon>
        <taxon>Fusariviridae</taxon>
        <taxon>Betafusarivirus</taxon>
        <taxon>Betafusarivirus botrytidis</taxon>
    </lineage>
</organism>
<evidence type="ECO:0000313" key="3">
    <source>
        <dbReference type="EMBL" id="QJT73722.1"/>
    </source>
</evidence>
<keyword evidence="2" id="KW-0812">Transmembrane</keyword>
<feature type="transmembrane region" description="Helical" evidence="2">
    <location>
        <begin position="558"/>
        <end position="587"/>
    </location>
</feature>
<dbReference type="GeneID" id="80538936"/>
<evidence type="ECO:0000256" key="2">
    <source>
        <dbReference type="SAM" id="Phobius"/>
    </source>
</evidence>
<dbReference type="EMBL" id="MN617766">
    <property type="protein sequence ID" value="QJT73722.1"/>
    <property type="molecule type" value="Genomic_RNA"/>
</dbReference>
<accession>A0AAE7AQ97</accession>
<evidence type="ECO:0000313" key="4">
    <source>
        <dbReference type="Proteomes" id="UP000830422"/>
    </source>
</evidence>
<reference evidence="3" key="1">
    <citation type="journal article" date="2021" name="MBio">
        <title>Novel Mycoviruses Discovered in the Mycovirome of a Necrotrophic Fungus.</title>
        <authorList>
            <person name="Ruiz-Padilla A."/>
            <person name="Rodriguez-Romero J."/>
            <person name="Gomez-Cid I."/>
            <person name="Pacifico D."/>
            <person name="Ayllon M.A."/>
        </authorList>
    </citation>
    <scope>NUCLEOTIDE SEQUENCE</scope>
    <source>
        <strain evidence="3">BCS13_13</strain>
    </source>
</reference>
<evidence type="ECO:0000256" key="1">
    <source>
        <dbReference type="SAM" id="MobiDB-lite"/>
    </source>
</evidence>
<keyword evidence="2" id="KW-1133">Transmembrane helix</keyword>
<dbReference type="Proteomes" id="UP000830422">
    <property type="component" value="Segment"/>
</dbReference>
<proteinExistence type="predicted"/>
<protein>
    <submittedName>
        <fullName evidence="3">Uncharacterized protein</fullName>
    </submittedName>
</protein>